<evidence type="ECO:0000313" key="3">
    <source>
        <dbReference type="Proteomes" id="UP001157069"/>
    </source>
</evidence>
<name>A0ABQ6JVP4_9MICO</name>
<proteinExistence type="predicted"/>
<evidence type="ECO:0008006" key="4">
    <source>
        <dbReference type="Google" id="ProtNLM"/>
    </source>
</evidence>
<keyword evidence="3" id="KW-1185">Reference proteome</keyword>
<evidence type="ECO:0000256" key="1">
    <source>
        <dbReference type="SAM" id="Phobius"/>
    </source>
</evidence>
<reference evidence="3" key="1">
    <citation type="journal article" date="2019" name="Int. J. Syst. Evol. Microbiol.">
        <title>The Global Catalogue of Microorganisms (GCM) 10K type strain sequencing project: providing services to taxonomists for standard genome sequencing and annotation.</title>
        <authorList>
            <consortium name="The Broad Institute Genomics Platform"/>
            <consortium name="The Broad Institute Genome Sequencing Center for Infectious Disease"/>
            <person name="Wu L."/>
            <person name="Ma J."/>
        </authorList>
    </citation>
    <scope>NUCLEOTIDE SEQUENCE [LARGE SCALE GENOMIC DNA]</scope>
    <source>
        <strain evidence="3">NBRC 108755</strain>
    </source>
</reference>
<evidence type="ECO:0000313" key="2">
    <source>
        <dbReference type="EMBL" id="GMA91329.1"/>
    </source>
</evidence>
<keyword evidence="1" id="KW-0472">Membrane</keyword>
<comment type="caution">
    <text evidence="2">The sequence shown here is derived from an EMBL/GenBank/DDBJ whole genome shotgun (WGS) entry which is preliminary data.</text>
</comment>
<feature type="transmembrane region" description="Helical" evidence="1">
    <location>
        <begin position="42"/>
        <end position="63"/>
    </location>
</feature>
<gene>
    <name evidence="2" type="ORF">GCM10025869_18580</name>
</gene>
<keyword evidence="1" id="KW-0812">Transmembrane</keyword>
<dbReference type="EMBL" id="BSVA01000001">
    <property type="protein sequence ID" value="GMA91329.1"/>
    <property type="molecule type" value="Genomic_DNA"/>
</dbReference>
<accession>A0ABQ6JVP4</accession>
<dbReference type="Proteomes" id="UP001157069">
    <property type="component" value="Unassembled WGS sequence"/>
</dbReference>
<keyword evidence="1" id="KW-1133">Transmembrane helix</keyword>
<sequence length="73" mass="8128">MAGFTASMNYNPFGERMMSLPVFVYTQYVSPGTDSSFYFERAWAGALTLIIIVALLNAVARLVSHFFSPKLGR</sequence>
<protein>
    <recommendedName>
        <fullName evidence="4">Phosphate ABC transporter permease</fullName>
    </recommendedName>
</protein>
<organism evidence="2 3">
    <name type="scientific">Homoserinibacter gongjuensis</name>
    <dbReference type="NCBI Taxonomy" id="1162968"/>
    <lineage>
        <taxon>Bacteria</taxon>
        <taxon>Bacillati</taxon>
        <taxon>Actinomycetota</taxon>
        <taxon>Actinomycetes</taxon>
        <taxon>Micrococcales</taxon>
        <taxon>Microbacteriaceae</taxon>
        <taxon>Homoserinibacter</taxon>
    </lineage>
</organism>